<organism evidence="2 3">
    <name type="scientific">Dissostichus mawsoni</name>
    <name type="common">Antarctic cod</name>
    <dbReference type="NCBI Taxonomy" id="36200"/>
    <lineage>
        <taxon>Eukaryota</taxon>
        <taxon>Metazoa</taxon>
        <taxon>Chordata</taxon>
        <taxon>Craniata</taxon>
        <taxon>Vertebrata</taxon>
        <taxon>Euteleostomi</taxon>
        <taxon>Actinopterygii</taxon>
        <taxon>Neopterygii</taxon>
        <taxon>Teleostei</taxon>
        <taxon>Neoteleostei</taxon>
        <taxon>Acanthomorphata</taxon>
        <taxon>Eupercaria</taxon>
        <taxon>Perciformes</taxon>
        <taxon>Notothenioidei</taxon>
        <taxon>Nototheniidae</taxon>
        <taxon>Dissostichus</taxon>
    </lineage>
</organism>
<feature type="region of interest" description="Disordered" evidence="1">
    <location>
        <begin position="99"/>
        <end position="119"/>
    </location>
</feature>
<proteinExistence type="predicted"/>
<accession>A0A7J5Z024</accession>
<dbReference type="EMBL" id="JAAKFY010000007">
    <property type="protein sequence ID" value="KAF3854411.1"/>
    <property type="molecule type" value="Genomic_DNA"/>
</dbReference>
<comment type="caution">
    <text evidence="2">The sequence shown here is derived from an EMBL/GenBank/DDBJ whole genome shotgun (WGS) entry which is preliminary data.</text>
</comment>
<dbReference type="Proteomes" id="UP000518266">
    <property type="component" value="Unassembled WGS sequence"/>
</dbReference>
<evidence type="ECO:0000313" key="2">
    <source>
        <dbReference type="EMBL" id="KAF3854411.1"/>
    </source>
</evidence>
<gene>
    <name evidence="2" type="ORF">F7725_022466</name>
</gene>
<protein>
    <submittedName>
        <fullName evidence="2">Uncharacterized protein</fullName>
    </submittedName>
</protein>
<evidence type="ECO:0000256" key="1">
    <source>
        <dbReference type="SAM" id="MobiDB-lite"/>
    </source>
</evidence>
<dbReference type="OrthoDB" id="10545424at2759"/>
<reference evidence="2 3" key="1">
    <citation type="submission" date="2020-03" db="EMBL/GenBank/DDBJ databases">
        <title>Dissostichus mawsoni Genome sequencing and assembly.</title>
        <authorList>
            <person name="Park H."/>
        </authorList>
    </citation>
    <scope>NUCLEOTIDE SEQUENCE [LARGE SCALE GENOMIC DNA]</scope>
    <source>
        <strain evidence="2">DM0001</strain>
        <tissue evidence="2">Muscle</tissue>
    </source>
</reference>
<evidence type="ECO:0000313" key="3">
    <source>
        <dbReference type="Proteomes" id="UP000518266"/>
    </source>
</evidence>
<sequence length="219" mass="22945">MPPALSKAQGKLSSPAPRADFSMMKMAPMEPSRGWVATSSRGLFEAEASRLMLSLANSSMLRPAGNSQGGTLTHTPAHKEHTYTHTSCQPLPGPGAALWAGPLTGQGEPGGGGGGRRRRRRRGPVVVCCWRYVGRLIRGFLRLGLLLALVSWTTKKDRTTMAPRKANTGMTDLGAVSLSGCGFAQDRWGQAGSGRGLGSPSLCGSGFSVPVGGGTLLWE</sequence>
<keyword evidence="3" id="KW-1185">Reference proteome</keyword>
<name>A0A7J5Z024_DISMA</name>
<dbReference type="AlphaFoldDB" id="A0A7J5Z024"/>